<dbReference type="Gene3D" id="3.30.565.10">
    <property type="entry name" value="Histidine kinase-like ATPase, C-terminal domain"/>
    <property type="match status" value="1"/>
</dbReference>
<sequence>MLRLRPPARRKATLVSPHATTSPATTSPELLDIANPDRTHWLELPAHRSSVRVARRTVDARLTGWRLPEGLCEDAVLLVSELATNAVRHTLSARILCGVGLMGEGRVRLEVHDHGYGGGSGDMTGSRPGGEAEGGRGLFLVEQIAETWGICRSRLTGGNAVWANLRA</sequence>
<feature type="compositionally biased region" description="Basic residues" evidence="2">
    <location>
        <begin position="1"/>
        <end position="12"/>
    </location>
</feature>
<dbReference type="CDD" id="cd16936">
    <property type="entry name" value="HATPase_RsbW-like"/>
    <property type="match status" value="1"/>
</dbReference>
<keyword evidence="1" id="KW-0418">Kinase</keyword>
<comment type="caution">
    <text evidence="4">The sequence shown here is derived from an EMBL/GenBank/DDBJ whole genome shotgun (WGS) entry which is preliminary data.</text>
</comment>
<dbReference type="InterPro" id="IPR036890">
    <property type="entry name" value="HATPase_C_sf"/>
</dbReference>
<organism evidence="4 5">
    <name type="scientific">Streptomyces griseoaurantiacus</name>
    <dbReference type="NCBI Taxonomy" id="68213"/>
    <lineage>
        <taxon>Bacteria</taxon>
        <taxon>Bacillati</taxon>
        <taxon>Actinomycetota</taxon>
        <taxon>Actinomycetes</taxon>
        <taxon>Kitasatosporales</taxon>
        <taxon>Streptomycetaceae</taxon>
        <taxon>Streptomyces</taxon>
        <taxon>Streptomyces aurantiacus group</taxon>
    </lineage>
</organism>
<reference evidence="4 5" key="1">
    <citation type="submission" date="2020-07" db="EMBL/GenBank/DDBJ databases">
        <title>Differential regulation of undecylprodigiosin biosynthesis in the yeast-scavenging Streptomyces strain MBK6.</title>
        <authorList>
            <person name="Baral B."/>
            <person name="Siitonen V."/>
            <person name="Laughlin M."/>
            <person name="Yamada K."/>
            <person name="Ilomaeki M."/>
            <person name="Metsae-Ketelae M."/>
            <person name="Niemi J."/>
        </authorList>
    </citation>
    <scope>NUCLEOTIDE SEQUENCE [LARGE SCALE GENOMIC DNA]</scope>
    <source>
        <strain evidence="4 5">MBK6</strain>
    </source>
</reference>
<keyword evidence="1" id="KW-0723">Serine/threonine-protein kinase</keyword>
<dbReference type="SUPFAM" id="SSF55874">
    <property type="entry name" value="ATPase domain of HSP90 chaperone/DNA topoisomerase II/histidine kinase"/>
    <property type="match status" value="1"/>
</dbReference>
<feature type="domain" description="Histidine kinase/HSP90-like ATPase" evidence="3">
    <location>
        <begin position="45"/>
        <end position="162"/>
    </location>
</feature>
<dbReference type="GO" id="GO:0005524">
    <property type="term" value="F:ATP binding"/>
    <property type="evidence" value="ECO:0007669"/>
    <property type="project" value="UniProtKB-KW"/>
</dbReference>
<name>A0A7W2HUU1_9ACTN</name>
<feature type="compositionally biased region" description="Low complexity" evidence="2">
    <location>
        <begin position="19"/>
        <end position="28"/>
    </location>
</feature>
<evidence type="ECO:0000313" key="5">
    <source>
        <dbReference type="Proteomes" id="UP000587608"/>
    </source>
</evidence>
<protein>
    <submittedName>
        <fullName evidence="4">ATP-binding protein</fullName>
    </submittedName>
</protein>
<dbReference type="PANTHER" id="PTHR35526">
    <property type="entry name" value="ANTI-SIGMA-F FACTOR RSBW-RELATED"/>
    <property type="match status" value="1"/>
</dbReference>
<proteinExistence type="predicted"/>
<accession>A0A7W2HUU1</accession>
<dbReference type="Pfam" id="PF13581">
    <property type="entry name" value="HATPase_c_2"/>
    <property type="match status" value="1"/>
</dbReference>
<feature type="region of interest" description="Disordered" evidence="2">
    <location>
        <begin position="1"/>
        <end position="30"/>
    </location>
</feature>
<dbReference type="EMBL" id="JACERG010000010">
    <property type="protein sequence ID" value="MBA5222532.1"/>
    <property type="molecule type" value="Genomic_DNA"/>
</dbReference>
<dbReference type="PANTHER" id="PTHR35526:SF3">
    <property type="entry name" value="ANTI-SIGMA-F FACTOR RSBW"/>
    <property type="match status" value="1"/>
</dbReference>
<evidence type="ECO:0000313" key="4">
    <source>
        <dbReference type="EMBL" id="MBA5222532.1"/>
    </source>
</evidence>
<keyword evidence="1" id="KW-0808">Transferase</keyword>
<gene>
    <name evidence="4" type="ORF">H1X69_14000</name>
</gene>
<evidence type="ECO:0000256" key="2">
    <source>
        <dbReference type="SAM" id="MobiDB-lite"/>
    </source>
</evidence>
<keyword evidence="4" id="KW-0547">Nucleotide-binding</keyword>
<dbReference type="Proteomes" id="UP000587608">
    <property type="component" value="Unassembled WGS sequence"/>
</dbReference>
<evidence type="ECO:0000259" key="3">
    <source>
        <dbReference type="Pfam" id="PF13581"/>
    </source>
</evidence>
<dbReference type="InterPro" id="IPR050267">
    <property type="entry name" value="Anti-sigma-factor_SerPK"/>
</dbReference>
<dbReference type="InterPro" id="IPR003594">
    <property type="entry name" value="HATPase_dom"/>
</dbReference>
<evidence type="ECO:0000256" key="1">
    <source>
        <dbReference type="ARBA" id="ARBA00022527"/>
    </source>
</evidence>
<dbReference type="AlphaFoldDB" id="A0A7W2HUU1"/>
<dbReference type="GO" id="GO:0004674">
    <property type="term" value="F:protein serine/threonine kinase activity"/>
    <property type="evidence" value="ECO:0007669"/>
    <property type="project" value="UniProtKB-KW"/>
</dbReference>
<keyword evidence="4" id="KW-0067">ATP-binding</keyword>